<dbReference type="EMBL" id="CM023482">
    <property type="protein sequence ID" value="KAH6939100.1"/>
    <property type="molecule type" value="Genomic_DNA"/>
</dbReference>
<gene>
    <name evidence="1" type="ORF">HPB50_015754</name>
</gene>
<keyword evidence="2" id="KW-1185">Reference proteome</keyword>
<dbReference type="Proteomes" id="UP000821845">
    <property type="component" value="Chromosome 2"/>
</dbReference>
<evidence type="ECO:0000313" key="2">
    <source>
        <dbReference type="Proteomes" id="UP000821845"/>
    </source>
</evidence>
<name>A0ACB7SWN2_HYAAI</name>
<protein>
    <submittedName>
        <fullName evidence="1">Uncharacterized protein</fullName>
    </submittedName>
</protein>
<reference evidence="1" key="1">
    <citation type="submission" date="2020-05" db="EMBL/GenBank/DDBJ databases">
        <title>Large-scale comparative analyses of tick genomes elucidate their genetic diversity and vector capacities.</title>
        <authorList>
            <person name="Jia N."/>
            <person name="Wang J."/>
            <person name="Shi W."/>
            <person name="Du L."/>
            <person name="Sun Y."/>
            <person name="Zhan W."/>
            <person name="Jiang J."/>
            <person name="Wang Q."/>
            <person name="Zhang B."/>
            <person name="Ji P."/>
            <person name="Sakyi L.B."/>
            <person name="Cui X."/>
            <person name="Yuan T."/>
            <person name="Jiang B."/>
            <person name="Yang W."/>
            <person name="Lam T.T.-Y."/>
            <person name="Chang Q."/>
            <person name="Ding S."/>
            <person name="Wang X."/>
            <person name="Zhu J."/>
            <person name="Ruan X."/>
            <person name="Zhao L."/>
            <person name="Wei J."/>
            <person name="Que T."/>
            <person name="Du C."/>
            <person name="Cheng J."/>
            <person name="Dai P."/>
            <person name="Han X."/>
            <person name="Huang E."/>
            <person name="Gao Y."/>
            <person name="Liu J."/>
            <person name="Shao H."/>
            <person name="Ye R."/>
            <person name="Li L."/>
            <person name="Wei W."/>
            <person name="Wang X."/>
            <person name="Wang C."/>
            <person name="Yang T."/>
            <person name="Huo Q."/>
            <person name="Li W."/>
            <person name="Guo W."/>
            <person name="Chen H."/>
            <person name="Zhou L."/>
            <person name="Ni X."/>
            <person name="Tian J."/>
            <person name="Zhou Y."/>
            <person name="Sheng Y."/>
            <person name="Liu T."/>
            <person name="Pan Y."/>
            <person name="Xia L."/>
            <person name="Li J."/>
            <person name="Zhao F."/>
            <person name="Cao W."/>
        </authorList>
    </citation>
    <scope>NUCLEOTIDE SEQUENCE</scope>
    <source>
        <strain evidence="1">Hyas-2018</strain>
    </source>
</reference>
<evidence type="ECO:0000313" key="1">
    <source>
        <dbReference type="EMBL" id="KAH6939100.1"/>
    </source>
</evidence>
<organism evidence="1 2">
    <name type="scientific">Hyalomma asiaticum</name>
    <name type="common">Tick</name>
    <dbReference type="NCBI Taxonomy" id="266040"/>
    <lineage>
        <taxon>Eukaryota</taxon>
        <taxon>Metazoa</taxon>
        <taxon>Ecdysozoa</taxon>
        <taxon>Arthropoda</taxon>
        <taxon>Chelicerata</taxon>
        <taxon>Arachnida</taxon>
        <taxon>Acari</taxon>
        <taxon>Parasitiformes</taxon>
        <taxon>Ixodida</taxon>
        <taxon>Ixodoidea</taxon>
        <taxon>Ixodidae</taxon>
        <taxon>Hyalomminae</taxon>
        <taxon>Hyalomma</taxon>
    </lineage>
</organism>
<comment type="caution">
    <text evidence="1">The sequence shown here is derived from an EMBL/GenBank/DDBJ whole genome shotgun (WGS) entry which is preliminary data.</text>
</comment>
<accession>A0ACB7SWN2</accession>
<sequence length="855" mass="94405">MVNIRVGADSGRREPFNPPRRLWRCRGSRVLLAALERKKKEQGKRERERPLDGKWNFPLPRPSGRKPALNFVDSLLCHTYFEAYVIPQRAECVAGRQGGPANGSRCAALPRSVVQAKSRSLPNRQPIDPRSLFAALRREESQENGKAGGRKRGDSSVDESSISSDTSCSSLEFHRPHSAGVEASRSPYRNSPARLDATAGCSGFTASCVKGSTESLTRRERLDAVKARVEAKRNQYGGSSSSDEDEDVTWRDNGKVTRPRRRSRESSAPPRPQVPAWQESKAYQEPNNMVRRAGAVTPLTVTTTFQGPAAPVQPSPQDSGVSSQSVASSPSLGRAPTPPPRRTPSRALTRESCLLAAKPRRHSASFDQWRMEDSGIGSERKDSSFYSYADLTPANGVKARVRGPAYSYTDQAPLRPDSAGAYMSDPQRTDLRFFGLGPGHRRASISAEVLDLTPRSDTPPRRPRPLSMVVEKTTRNVPPPVPRQRPVTGNTSSLEAARRRLDDVIQRERDRRSSANLETALNELEEIYNSLRLNEDEDLLFRAERRDLPTKFQLNRPGADTVLPDVAYPLKRSCSDDMSFITGLRQRAPSFRRSAIPDKVADDLANRRLAQPQPPARNGAHTPPPRKDVSYMLCSAAFTPSLHVHPALMDVSLAGEPDIEKDDMCYRNYTQADALRVPPPQPPFGIPLVPTQGTTCDYIRARPSDAPRPLTRPKVHPDLVRDDMAYRNLRKDPAVSLAARRSTRALSVSVGSKATSPSDKHQDKSQSMTSIMEALQKESQRWKRLDEGVTHAPSSAPGTNNHVSSNGPDWSAARQRGKIVPMEDCQLDALLASLTPPPVPTPGERRLRTGVRIPA</sequence>
<proteinExistence type="predicted"/>